<dbReference type="EMBL" id="SNYR01000002">
    <property type="protein sequence ID" value="TDQ63561.1"/>
    <property type="molecule type" value="Genomic_DNA"/>
</dbReference>
<feature type="transmembrane region" description="Helical" evidence="1">
    <location>
        <begin position="66"/>
        <end position="83"/>
    </location>
</feature>
<evidence type="ECO:0000313" key="5">
    <source>
        <dbReference type="Proteomes" id="UP000295391"/>
    </source>
</evidence>
<keyword evidence="1" id="KW-0812">Transmembrane</keyword>
<dbReference type="RefSeq" id="WP_133572239.1">
    <property type="nucleotide sequence ID" value="NZ_SNYR01000002.1"/>
</dbReference>
<dbReference type="InterPro" id="IPR003961">
    <property type="entry name" value="FN3_dom"/>
</dbReference>
<dbReference type="SUPFAM" id="SSF49265">
    <property type="entry name" value="Fibronectin type III"/>
    <property type="match status" value="1"/>
</dbReference>
<keyword evidence="1" id="KW-1133">Transmembrane helix</keyword>
<feature type="chain" id="PRO_5020909544" description="Fibronectin type-III domain-containing protein" evidence="2">
    <location>
        <begin position="22"/>
        <end position="750"/>
    </location>
</feature>
<dbReference type="SMART" id="SM00060">
    <property type="entry name" value="FN3"/>
    <property type="match status" value="1"/>
</dbReference>
<keyword evidence="5" id="KW-1185">Reference proteome</keyword>
<keyword evidence="2" id="KW-0732">Signal</keyword>
<dbReference type="Gene3D" id="2.60.40.10">
    <property type="entry name" value="Immunoglobulins"/>
    <property type="match status" value="1"/>
</dbReference>
<accession>A0A4R6VTR0</accession>
<name>A0A4R6VTR0_9HYPH</name>
<keyword evidence="1" id="KW-0472">Membrane</keyword>
<evidence type="ECO:0000256" key="2">
    <source>
        <dbReference type="SAM" id="SignalP"/>
    </source>
</evidence>
<feature type="transmembrane region" description="Helical" evidence="1">
    <location>
        <begin position="37"/>
        <end position="59"/>
    </location>
</feature>
<reference evidence="4 5" key="1">
    <citation type="submission" date="2019-03" db="EMBL/GenBank/DDBJ databases">
        <title>Genomic Encyclopedia of Type Strains, Phase III (KMG-III): the genomes of soil and plant-associated and newly described type strains.</title>
        <authorList>
            <person name="Whitman W."/>
        </authorList>
    </citation>
    <scope>NUCLEOTIDE SEQUENCE [LARGE SCALE GENOMIC DNA]</scope>
    <source>
        <strain evidence="4 5">CGMCC 1.7002</strain>
    </source>
</reference>
<feature type="domain" description="Fibronectin type-III" evidence="3">
    <location>
        <begin position="554"/>
        <end position="653"/>
    </location>
</feature>
<feature type="signal peptide" evidence="2">
    <location>
        <begin position="1"/>
        <end position="21"/>
    </location>
</feature>
<feature type="domain" description="Fibronectin type-III" evidence="3">
    <location>
        <begin position="655"/>
        <end position="750"/>
    </location>
</feature>
<protein>
    <recommendedName>
        <fullName evidence="3">Fibronectin type-III domain-containing protein</fullName>
    </recommendedName>
</protein>
<gene>
    <name evidence="4" type="ORF">ATL17_1567</name>
</gene>
<organism evidence="4 5">
    <name type="scientific">Maritalea mobilis</name>
    <dbReference type="NCBI Taxonomy" id="483324"/>
    <lineage>
        <taxon>Bacteria</taxon>
        <taxon>Pseudomonadati</taxon>
        <taxon>Pseudomonadota</taxon>
        <taxon>Alphaproteobacteria</taxon>
        <taxon>Hyphomicrobiales</taxon>
        <taxon>Devosiaceae</taxon>
        <taxon>Maritalea</taxon>
    </lineage>
</organism>
<evidence type="ECO:0000256" key="1">
    <source>
        <dbReference type="SAM" id="Phobius"/>
    </source>
</evidence>
<evidence type="ECO:0000259" key="3">
    <source>
        <dbReference type="PROSITE" id="PS50853"/>
    </source>
</evidence>
<dbReference type="InterPro" id="IPR013783">
    <property type="entry name" value="Ig-like_fold"/>
</dbReference>
<dbReference type="InterPro" id="IPR036116">
    <property type="entry name" value="FN3_sf"/>
</dbReference>
<dbReference type="OrthoDB" id="7822067at2"/>
<dbReference type="AlphaFoldDB" id="A0A4R6VTR0"/>
<evidence type="ECO:0000313" key="4">
    <source>
        <dbReference type="EMBL" id="TDQ63561.1"/>
    </source>
</evidence>
<sequence length="750" mass="81345">MAYLRAALIALLVFSATPAKADPISIAAFVQGIGAAFGVAAIPLTTAAGAAGLSVGLFLATPIGGLLLAGALAGGAAVIQALNRPQRTPPEASRVNVRIEAAPRWLRAGKLRAGGAVIFAEFDDNGAFWYLVAHADSELVSFSHYMLDELQVELNGSDKVLTKDFCLTTEGGSGSTLSNPTPSELVPYYTIKRTTFSPSDPTPPAISSFTSKFSEWTSAHKLAGVTYSVVKVDPVKQEDRHKIFRWRGPVSVGEPAISIVGYFSRIYDPREVSHDIEDESTWTHSSNAALIWAWFRTHPYGMNKPMSAINWDKVADAADKCDVTITDKNSGTQPRYECGISIPDDMERHIAEKQILATCDGVLLFDSEGKAYIDVGVWQEPSLTFSAQRDIITMSSREAQDGESETDGVVIVYTEPDYGYIKQPCAPWINNDYYEEGRTPNFAEFQILGCHNHNQAVRLAKAIGKRLQPRHKLGPLLGPKALLARRERIVALDYDDTFTGNYEIASPVELDESGKISSTGLVPIDQYRWTLLPGEEGDKPAPLVDTTQTNDLAAPSNLSLSAAPVPGSTGSSVRLEATFDAPPRLDHRYEFEYRKQGETAWRLFIVNMDERLGYTDTVEDGATYEIRYRTVSTAGGASEWVDPYPTVVATADTTAPDPVTGVVATPGSGEVQIDWTAPNSSNYVGARIYRYTSNDFASSTLVRTEYGAPNSADTWTDSGLAPGDYYYWVVSINGSGVEGTEVATGSQTVT</sequence>
<dbReference type="PROSITE" id="PS50853">
    <property type="entry name" value="FN3"/>
    <property type="match status" value="2"/>
</dbReference>
<dbReference type="Proteomes" id="UP000295391">
    <property type="component" value="Unassembled WGS sequence"/>
</dbReference>
<comment type="caution">
    <text evidence="4">The sequence shown here is derived from an EMBL/GenBank/DDBJ whole genome shotgun (WGS) entry which is preliminary data.</text>
</comment>
<proteinExistence type="predicted"/>